<reference evidence="2 3" key="1">
    <citation type="submission" date="2019-08" db="EMBL/GenBank/DDBJ databases">
        <title>In-depth cultivation of the pig gut microbiome towards novel bacterial diversity and tailored functional studies.</title>
        <authorList>
            <person name="Wylensek D."/>
            <person name="Hitch T.C.A."/>
            <person name="Clavel T."/>
        </authorList>
    </citation>
    <scope>NUCLEOTIDE SEQUENCE [LARGE SCALE GENOMIC DNA]</scope>
    <source>
        <strain evidence="2 3">LKV-178-WT-2C</strain>
    </source>
</reference>
<dbReference type="AlphaFoldDB" id="A0A6I2TWA9"/>
<evidence type="ECO:0000259" key="1">
    <source>
        <dbReference type="Pfam" id="PF00535"/>
    </source>
</evidence>
<dbReference type="Gene3D" id="3.90.550.10">
    <property type="entry name" value="Spore Coat Polysaccharide Biosynthesis Protein SpsA, Chain A"/>
    <property type="match status" value="1"/>
</dbReference>
<dbReference type="PANTHER" id="PTHR22916:SF67">
    <property type="entry name" value="COLANIC ACID BIOSYNTHESIS GLYCOSYL TRANSFERASE WCAE-RELATED"/>
    <property type="match status" value="1"/>
</dbReference>
<dbReference type="InterPro" id="IPR001173">
    <property type="entry name" value="Glyco_trans_2-like"/>
</dbReference>
<dbReference type="RefSeq" id="WP_154480384.1">
    <property type="nucleotide sequence ID" value="NZ_VUNF01000003.1"/>
</dbReference>
<dbReference type="GO" id="GO:0016758">
    <property type="term" value="F:hexosyltransferase activity"/>
    <property type="evidence" value="ECO:0007669"/>
    <property type="project" value="UniProtKB-ARBA"/>
</dbReference>
<dbReference type="InterPro" id="IPR029044">
    <property type="entry name" value="Nucleotide-diphossugar_trans"/>
</dbReference>
<feature type="domain" description="Glycosyltransferase 2-like" evidence="1">
    <location>
        <begin position="4"/>
        <end position="91"/>
    </location>
</feature>
<dbReference type="Pfam" id="PF00535">
    <property type="entry name" value="Glycos_transf_2"/>
    <property type="match status" value="1"/>
</dbReference>
<accession>A0A6I2TWA9</accession>
<name>A0A6I2TWA9_9BACT</name>
<proteinExistence type="predicted"/>
<protein>
    <submittedName>
        <fullName evidence="2">Glycosyltransferase</fullName>
    </submittedName>
</protein>
<organism evidence="2 3">
    <name type="scientific">Segatella copri</name>
    <dbReference type="NCBI Taxonomy" id="165179"/>
    <lineage>
        <taxon>Bacteria</taxon>
        <taxon>Pseudomonadati</taxon>
        <taxon>Bacteroidota</taxon>
        <taxon>Bacteroidia</taxon>
        <taxon>Bacteroidales</taxon>
        <taxon>Prevotellaceae</taxon>
        <taxon>Segatella</taxon>
    </lineage>
</organism>
<evidence type="ECO:0000313" key="2">
    <source>
        <dbReference type="EMBL" id="MST76713.1"/>
    </source>
</evidence>
<dbReference type="CDD" id="cd06433">
    <property type="entry name" value="GT_2_WfgS_like"/>
    <property type="match status" value="1"/>
</dbReference>
<evidence type="ECO:0000313" key="3">
    <source>
        <dbReference type="Proteomes" id="UP000450161"/>
    </source>
</evidence>
<sequence>MKLSIITVNFNNLEGLKKTYESVASQTFRDYEWLVIDGGSTDGSREFIEQHQDKFAYWCSEPDKGIYNAMNKGIVKAKGEYLNFMNSGDCFVGEDIVKSVFSEQYITDIIYGIQLSQDGNHIIPINIHTKLNWYELFCKTIPHQASFIKRELFQSFGLYDENYKVISDYKWFIEAVIYHGASYSFYPKAVSFVDGGGISSTGLLTAERHKLVKEIFPKNMTDEDMRIIMKLHFIRTQKWAYFLFKVLGIIAYRIDTFKNKHFPKQSKCRIHDK</sequence>
<gene>
    <name evidence="2" type="ORF">FYJ72_03185</name>
</gene>
<dbReference type="EMBL" id="VUNF01000003">
    <property type="protein sequence ID" value="MST76713.1"/>
    <property type="molecule type" value="Genomic_DNA"/>
</dbReference>
<dbReference type="SUPFAM" id="SSF53448">
    <property type="entry name" value="Nucleotide-diphospho-sugar transferases"/>
    <property type="match status" value="1"/>
</dbReference>
<dbReference type="PANTHER" id="PTHR22916">
    <property type="entry name" value="GLYCOSYLTRANSFERASE"/>
    <property type="match status" value="1"/>
</dbReference>
<comment type="caution">
    <text evidence="2">The sequence shown here is derived from an EMBL/GenBank/DDBJ whole genome shotgun (WGS) entry which is preliminary data.</text>
</comment>
<keyword evidence="2" id="KW-0808">Transferase</keyword>
<dbReference type="Proteomes" id="UP000450161">
    <property type="component" value="Unassembled WGS sequence"/>
</dbReference>